<evidence type="ECO:0000313" key="1">
    <source>
        <dbReference type="EMBL" id="GER43369.1"/>
    </source>
</evidence>
<organism evidence="1 2">
    <name type="scientific">Striga asiatica</name>
    <name type="common">Asiatic witchweed</name>
    <name type="synonym">Buchnera asiatica</name>
    <dbReference type="NCBI Taxonomy" id="4170"/>
    <lineage>
        <taxon>Eukaryota</taxon>
        <taxon>Viridiplantae</taxon>
        <taxon>Streptophyta</taxon>
        <taxon>Embryophyta</taxon>
        <taxon>Tracheophyta</taxon>
        <taxon>Spermatophyta</taxon>
        <taxon>Magnoliopsida</taxon>
        <taxon>eudicotyledons</taxon>
        <taxon>Gunneridae</taxon>
        <taxon>Pentapetalae</taxon>
        <taxon>asterids</taxon>
        <taxon>lamiids</taxon>
        <taxon>Lamiales</taxon>
        <taxon>Orobanchaceae</taxon>
        <taxon>Buchnereae</taxon>
        <taxon>Striga</taxon>
    </lineage>
</organism>
<sequence>MLLGVHTVAVGWTLGDDCSLEVSMCNSPDIDLSLPVEKRPATVRFLQPSVGGALRLRENKQSVAAVRGVTGGVSSNSPGLGCKGGRKQLLVWRSSSESAQPQWLRSWP</sequence>
<dbReference type="AlphaFoldDB" id="A0A5A7QDM0"/>
<gene>
    <name evidence="1" type="ORF">STAS_20217</name>
</gene>
<keyword evidence="2" id="KW-1185">Reference proteome</keyword>
<comment type="caution">
    <text evidence="1">The sequence shown here is derived from an EMBL/GenBank/DDBJ whole genome shotgun (WGS) entry which is preliminary data.</text>
</comment>
<dbReference type="GO" id="GO:0051213">
    <property type="term" value="F:dioxygenase activity"/>
    <property type="evidence" value="ECO:0007669"/>
    <property type="project" value="UniProtKB-KW"/>
</dbReference>
<accession>A0A5A7QDM0</accession>
<protein>
    <submittedName>
        <fullName evidence="1">Naringenin,2-oxoglutarate 3-dioxygenase</fullName>
    </submittedName>
</protein>
<proteinExistence type="predicted"/>
<keyword evidence="1" id="KW-0560">Oxidoreductase</keyword>
<name>A0A5A7QDM0_STRAF</name>
<keyword evidence="1" id="KW-0223">Dioxygenase</keyword>
<reference evidence="2" key="1">
    <citation type="journal article" date="2019" name="Curr. Biol.">
        <title>Genome Sequence of Striga asiatica Provides Insight into the Evolution of Plant Parasitism.</title>
        <authorList>
            <person name="Yoshida S."/>
            <person name="Kim S."/>
            <person name="Wafula E.K."/>
            <person name="Tanskanen J."/>
            <person name="Kim Y.M."/>
            <person name="Honaas L."/>
            <person name="Yang Z."/>
            <person name="Spallek T."/>
            <person name="Conn C.E."/>
            <person name="Ichihashi Y."/>
            <person name="Cheong K."/>
            <person name="Cui S."/>
            <person name="Der J.P."/>
            <person name="Gundlach H."/>
            <person name="Jiao Y."/>
            <person name="Hori C."/>
            <person name="Ishida J.K."/>
            <person name="Kasahara H."/>
            <person name="Kiba T."/>
            <person name="Kim M.S."/>
            <person name="Koo N."/>
            <person name="Laohavisit A."/>
            <person name="Lee Y.H."/>
            <person name="Lumba S."/>
            <person name="McCourt P."/>
            <person name="Mortimer J.C."/>
            <person name="Mutuku J.M."/>
            <person name="Nomura T."/>
            <person name="Sasaki-Sekimoto Y."/>
            <person name="Seto Y."/>
            <person name="Wang Y."/>
            <person name="Wakatake T."/>
            <person name="Sakakibara H."/>
            <person name="Demura T."/>
            <person name="Yamaguchi S."/>
            <person name="Yoneyama K."/>
            <person name="Manabe R.I."/>
            <person name="Nelson D.C."/>
            <person name="Schulman A.H."/>
            <person name="Timko M.P."/>
            <person name="dePamphilis C.W."/>
            <person name="Choi D."/>
            <person name="Shirasu K."/>
        </authorList>
    </citation>
    <scope>NUCLEOTIDE SEQUENCE [LARGE SCALE GENOMIC DNA]</scope>
    <source>
        <strain evidence="2">cv. UVA1</strain>
    </source>
</reference>
<dbReference type="Proteomes" id="UP000325081">
    <property type="component" value="Unassembled WGS sequence"/>
</dbReference>
<dbReference type="EMBL" id="BKCP01006626">
    <property type="protein sequence ID" value="GER43369.1"/>
    <property type="molecule type" value="Genomic_DNA"/>
</dbReference>
<evidence type="ECO:0000313" key="2">
    <source>
        <dbReference type="Proteomes" id="UP000325081"/>
    </source>
</evidence>